<dbReference type="InterPro" id="IPR042523">
    <property type="entry name" value="Atg7_N_2"/>
</dbReference>
<reference evidence="3 4" key="1">
    <citation type="submission" date="2024-07" db="EMBL/GenBank/DDBJ databases">
        <title>Chromosome-level genome assembly of the water stick insect Ranatra chinensis (Heteroptera: Nepidae).</title>
        <authorList>
            <person name="Liu X."/>
        </authorList>
    </citation>
    <scope>NUCLEOTIDE SEQUENCE [LARGE SCALE GENOMIC DNA]</scope>
    <source>
        <strain evidence="3">Cailab_2021Rc</strain>
        <tissue evidence="3">Muscle</tissue>
    </source>
</reference>
<dbReference type="InterPro" id="IPR000594">
    <property type="entry name" value="ThiF_NAD_FAD-bd"/>
</dbReference>
<evidence type="ECO:0000259" key="2">
    <source>
        <dbReference type="Pfam" id="PF16420"/>
    </source>
</evidence>
<evidence type="ECO:0000313" key="3">
    <source>
        <dbReference type="EMBL" id="KAL1117228.1"/>
    </source>
</evidence>
<evidence type="ECO:0008006" key="5">
    <source>
        <dbReference type="Google" id="ProtNLM"/>
    </source>
</evidence>
<dbReference type="Proteomes" id="UP001558652">
    <property type="component" value="Unassembled WGS sequence"/>
</dbReference>
<name>A0ABD0YDU4_9HEMI</name>
<dbReference type="InterPro" id="IPR032197">
    <property type="entry name" value="Atg7_N"/>
</dbReference>
<dbReference type="EMBL" id="JBFDAA010000016">
    <property type="protein sequence ID" value="KAL1117228.1"/>
    <property type="molecule type" value="Genomic_DNA"/>
</dbReference>
<sequence length="381" mass="41677">LCFLDPSSEDDHPGWPLRNLLALASNYECCTGSPLKIMSLRIGKAFKKSFTFTVKLEGCREPETRWIGWEKNQRGKYGPRCVNLRNDMDPVKLAESSADLNLKLMKWRLVPDLNLEVIRNQKCLLLGAGTLGCSVARSLLAWGVRNITFVDSGNVSLSNPVRQSLFNNEDCDLGHGTKMKAKIATEALKKILPSVTSNGVVLEIPMPGHITSNVHNADILHDLIASHDVVFMLTDTRESRWLPTLQAASLKKIAITAALGFDTYLVLRHGLENSSGFKLGCYFCNDVTAPGNSLVDRTLDQQCTVTRPGVSYIAGATAVELMVSILQHPQGGASKPEEESILGNLPHSVRGFLSSFTQVMPSTPAFSQCVACSQVVSTYQL</sequence>
<feature type="non-terminal residue" evidence="3">
    <location>
        <position position="1"/>
    </location>
</feature>
<gene>
    <name evidence="3" type="ORF">AAG570_004555</name>
</gene>
<dbReference type="InterPro" id="IPR045886">
    <property type="entry name" value="ThiF/MoeB/HesA"/>
</dbReference>
<feature type="domain" description="Ubiquitin-like modifier-activating enzyme Atg7 N-terminal" evidence="2">
    <location>
        <begin position="1"/>
        <end position="88"/>
    </location>
</feature>
<comment type="caution">
    <text evidence="3">The sequence shown here is derived from an EMBL/GenBank/DDBJ whole genome shotgun (WGS) entry which is preliminary data.</text>
</comment>
<evidence type="ECO:0000259" key="1">
    <source>
        <dbReference type="Pfam" id="PF00899"/>
    </source>
</evidence>
<evidence type="ECO:0000313" key="4">
    <source>
        <dbReference type="Proteomes" id="UP001558652"/>
    </source>
</evidence>
<dbReference type="Pfam" id="PF00899">
    <property type="entry name" value="ThiF"/>
    <property type="match status" value="1"/>
</dbReference>
<accession>A0ABD0YDU4</accession>
<dbReference type="Pfam" id="PF16420">
    <property type="entry name" value="ATG7_N"/>
    <property type="match status" value="1"/>
</dbReference>
<dbReference type="AlphaFoldDB" id="A0ABD0YDU4"/>
<proteinExistence type="predicted"/>
<protein>
    <recommendedName>
        <fullName evidence="5">Autophagy-related protein 7</fullName>
    </recommendedName>
</protein>
<feature type="domain" description="THIF-type NAD/FAD binding fold" evidence="1">
    <location>
        <begin position="104"/>
        <end position="330"/>
    </location>
</feature>
<organism evidence="3 4">
    <name type="scientific">Ranatra chinensis</name>
    <dbReference type="NCBI Taxonomy" id="642074"/>
    <lineage>
        <taxon>Eukaryota</taxon>
        <taxon>Metazoa</taxon>
        <taxon>Ecdysozoa</taxon>
        <taxon>Arthropoda</taxon>
        <taxon>Hexapoda</taxon>
        <taxon>Insecta</taxon>
        <taxon>Pterygota</taxon>
        <taxon>Neoptera</taxon>
        <taxon>Paraneoptera</taxon>
        <taxon>Hemiptera</taxon>
        <taxon>Heteroptera</taxon>
        <taxon>Panheteroptera</taxon>
        <taxon>Nepomorpha</taxon>
        <taxon>Nepidae</taxon>
        <taxon>Ranatrinae</taxon>
        <taxon>Ranatra</taxon>
    </lineage>
</organism>
<dbReference type="SUPFAM" id="SSF69572">
    <property type="entry name" value="Activating enzymes of the ubiquitin-like proteins"/>
    <property type="match status" value="1"/>
</dbReference>
<dbReference type="PANTHER" id="PTHR10953">
    <property type="entry name" value="UBIQUITIN-ACTIVATING ENZYME E1"/>
    <property type="match status" value="1"/>
</dbReference>
<dbReference type="PANTHER" id="PTHR10953:SF3">
    <property type="entry name" value="UBIQUITIN-LIKE MODIFIER-ACTIVATING ENZYME ATG7"/>
    <property type="match status" value="1"/>
</dbReference>
<dbReference type="InterPro" id="IPR035985">
    <property type="entry name" value="Ubiquitin-activating_enz"/>
</dbReference>
<dbReference type="Gene3D" id="3.40.140.100">
    <property type="entry name" value="Ubiquitin-like modifier-activating enzyme ATG7 C-terminal domain"/>
    <property type="match status" value="1"/>
</dbReference>
<keyword evidence="4" id="KW-1185">Reference proteome</keyword>
<dbReference type="Gene3D" id="3.40.50.720">
    <property type="entry name" value="NAD(P)-binding Rossmann-like Domain"/>
    <property type="match status" value="1"/>
</dbReference>